<keyword evidence="15" id="KW-1185">Reference proteome</keyword>
<evidence type="ECO:0000259" key="13">
    <source>
        <dbReference type="PROSITE" id="PS51195"/>
    </source>
</evidence>
<evidence type="ECO:0000259" key="11">
    <source>
        <dbReference type="PROSITE" id="PS51192"/>
    </source>
</evidence>
<feature type="region of interest" description="Disordered" evidence="10">
    <location>
        <begin position="591"/>
        <end position="622"/>
    </location>
</feature>
<dbReference type="Gene3D" id="3.40.50.300">
    <property type="entry name" value="P-loop containing nucleotide triphosphate hydrolases"/>
    <property type="match status" value="2"/>
</dbReference>
<comment type="similarity">
    <text evidence="1">Belongs to the SNF7 family.</text>
</comment>
<evidence type="ECO:0000256" key="9">
    <source>
        <dbReference type="PROSITE-ProRule" id="PRU00552"/>
    </source>
</evidence>
<dbReference type="Pfam" id="PF03357">
    <property type="entry name" value="Snf7"/>
    <property type="match status" value="1"/>
</dbReference>
<dbReference type="InterPro" id="IPR044763">
    <property type="entry name" value="Ded1/Dbp1_DEADc"/>
</dbReference>
<dbReference type="Proteomes" id="UP001303046">
    <property type="component" value="Unassembled WGS sequence"/>
</dbReference>
<feature type="compositionally biased region" description="Polar residues" evidence="10">
    <location>
        <begin position="1"/>
        <end position="19"/>
    </location>
</feature>
<dbReference type="InterPro" id="IPR014014">
    <property type="entry name" value="RNA_helicase_DEAD_Q_motif"/>
</dbReference>
<dbReference type="InterPro" id="IPR005024">
    <property type="entry name" value="Snf7_fam"/>
</dbReference>
<name>A0ABR1BNR6_NECAM</name>
<gene>
    <name evidence="14" type="primary">Necator_chrI.g1743</name>
    <name evidence="14" type="ORF">RB195_005617</name>
</gene>
<dbReference type="PROSITE" id="PS51195">
    <property type="entry name" value="Q_MOTIF"/>
    <property type="match status" value="1"/>
</dbReference>
<evidence type="ECO:0000313" key="14">
    <source>
        <dbReference type="EMBL" id="KAK6728068.1"/>
    </source>
</evidence>
<dbReference type="InterPro" id="IPR001650">
    <property type="entry name" value="Helicase_C-like"/>
</dbReference>
<organism evidence="14 15">
    <name type="scientific">Necator americanus</name>
    <name type="common">Human hookworm</name>
    <dbReference type="NCBI Taxonomy" id="51031"/>
    <lineage>
        <taxon>Eukaryota</taxon>
        <taxon>Metazoa</taxon>
        <taxon>Ecdysozoa</taxon>
        <taxon>Nematoda</taxon>
        <taxon>Chromadorea</taxon>
        <taxon>Rhabditida</taxon>
        <taxon>Rhabditina</taxon>
        <taxon>Rhabditomorpha</taxon>
        <taxon>Strongyloidea</taxon>
        <taxon>Ancylostomatidae</taxon>
        <taxon>Bunostominae</taxon>
        <taxon>Necator</taxon>
    </lineage>
</organism>
<feature type="short sequence motif" description="Q motif" evidence="9">
    <location>
        <begin position="193"/>
        <end position="221"/>
    </location>
</feature>
<feature type="domain" description="Helicase ATP-binding" evidence="11">
    <location>
        <begin position="224"/>
        <end position="414"/>
    </location>
</feature>
<evidence type="ECO:0000256" key="4">
    <source>
        <dbReference type="ARBA" id="ARBA00022801"/>
    </source>
</evidence>
<proteinExistence type="inferred from homology"/>
<dbReference type="SMART" id="SM00487">
    <property type="entry name" value="DEXDc"/>
    <property type="match status" value="1"/>
</dbReference>
<feature type="domain" description="DEAD-box RNA helicase Q" evidence="13">
    <location>
        <begin position="193"/>
        <end position="221"/>
    </location>
</feature>
<dbReference type="PANTHER" id="PTHR47958">
    <property type="entry name" value="ATP-DEPENDENT RNA HELICASE DBP3"/>
    <property type="match status" value="1"/>
</dbReference>
<dbReference type="PROSITE" id="PS51194">
    <property type="entry name" value="HELICASE_CTER"/>
    <property type="match status" value="1"/>
</dbReference>
<dbReference type="PROSITE" id="PS00039">
    <property type="entry name" value="DEAD_ATP_HELICASE"/>
    <property type="match status" value="1"/>
</dbReference>
<evidence type="ECO:0000256" key="3">
    <source>
        <dbReference type="ARBA" id="ARBA00022741"/>
    </source>
</evidence>
<protein>
    <recommendedName>
        <fullName evidence="2">RNA helicase</fullName>
        <ecNumber evidence="2">3.6.4.13</ecNumber>
    </recommendedName>
</protein>
<dbReference type="EC" id="3.6.4.13" evidence="2"/>
<evidence type="ECO:0000256" key="1">
    <source>
        <dbReference type="ARBA" id="ARBA00006190"/>
    </source>
</evidence>
<dbReference type="InterPro" id="IPR000629">
    <property type="entry name" value="RNA-helicase_DEAD-box_CS"/>
</dbReference>
<keyword evidence="7" id="KW-0694">RNA-binding</keyword>
<dbReference type="InterPro" id="IPR014001">
    <property type="entry name" value="Helicase_ATP-bd"/>
</dbReference>
<evidence type="ECO:0000256" key="6">
    <source>
        <dbReference type="ARBA" id="ARBA00022840"/>
    </source>
</evidence>
<dbReference type="CDD" id="cd17967">
    <property type="entry name" value="DEADc_DDX3_DDX4"/>
    <property type="match status" value="1"/>
</dbReference>
<evidence type="ECO:0000256" key="7">
    <source>
        <dbReference type="ARBA" id="ARBA00022884"/>
    </source>
</evidence>
<feature type="domain" description="Helicase C-terminal" evidence="12">
    <location>
        <begin position="426"/>
        <end position="587"/>
    </location>
</feature>
<keyword evidence="4" id="KW-0378">Hydrolase</keyword>
<accession>A0ABR1BNR6</accession>
<keyword evidence="6" id="KW-0067">ATP-binding</keyword>
<sequence>MNSTTAQQPFYSGSQTSGQWADLSPIGARGGFTGFGNSGGGATATNGYDYGSQQVNGFTMPPPGYAQTMQFTTSNGGPPASYQNGYHPQHHNMYSQNGYLQPQCAINGLNSDYSNGVTAGYVTKGFGGTFDPKDKNCGDFAGNWNCQTAGADSVEKNLVSRQLFNNMNSGINFDNYESIPVDVSGENTPDPITAFNDAKMHEWIQQNVDKSGYKKPTPVQKYSIPTLLGNRDLMSCAQTGSGKTAAFLLPIIHHILVNGPEAIRPSMMSSSGRRTFYPAALVLAPTRELAIQIHKEAAKFSYRTNIITAILYGGRENYREQINRLRGGCHILIATPGRLIDILEQGYIGLAGCRYLVLDEADRMLDMGFEPQIRKIVGQGMPPKTERITAMFSATFPKQIQTLAQDFLKPNYVFLAVGRVGSTSENIDQQVLLVEEFDKRKMLLNILSREENASLVLVFVETKRGANELAYALQRQQINAVAIHGDLKQFERERNLELFRNGTNPVLVATAVAARGLDIPNVRHVVNYDLPGDIDEYVHRIGRTGRCGNTGRATSFFTEKNRALARDLSQLLSEANKEVPDFLLRMAAEGRSQGNNRSINRRFGGSDQRRGGGAGMGGNRGGYSGPPAIPPTIQNGFGPGFPIGAMNGFAQPPRFPPQQNGFTSTQTRFPPSFPRGASAPFNGVPPVGFGQPGFAAASISECPWIRQLAELGSAALRCSLSLGGTPAKVIYCKKSHSPPKNCEITEQDQAILQLKTQRDKIKQFIRRKEKCMERERELARQLIKEGRKDRALLLLKKKRYQENVIEQTLRQLDNIDRMVHDLEFAEIQQRVVEGLRQGNDALKKMNTIFDIDEIEKLMEETKEAAEYQEEISTLLCGQLSTADVQEAEQELEQLLASQIDSDIKLPDVPTHDLPEIQKETVRPSKKREAIEAEV</sequence>
<evidence type="ECO:0000256" key="2">
    <source>
        <dbReference type="ARBA" id="ARBA00012552"/>
    </source>
</evidence>
<evidence type="ECO:0000256" key="10">
    <source>
        <dbReference type="SAM" id="MobiDB-lite"/>
    </source>
</evidence>
<comment type="catalytic activity">
    <reaction evidence="8">
        <text>ATP + H2O = ADP + phosphate + H(+)</text>
        <dbReference type="Rhea" id="RHEA:13065"/>
        <dbReference type="ChEBI" id="CHEBI:15377"/>
        <dbReference type="ChEBI" id="CHEBI:15378"/>
        <dbReference type="ChEBI" id="CHEBI:30616"/>
        <dbReference type="ChEBI" id="CHEBI:43474"/>
        <dbReference type="ChEBI" id="CHEBI:456216"/>
        <dbReference type="EC" id="3.6.4.13"/>
    </reaction>
</comment>
<dbReference type="SMART" id="SM00490">
    <property type="entry name" value="HELICc"/>
    <property type="match status" value="1"/>
</dbReference>
<dbReference type="Pfam" id="PF00270">
    <property type="entry name" value="DEAD"/>
    <property type="match status" value="1"/>
</dbReference>
<feature type="region of interest" description="Disordered" evidence="10">
    <location>
        <begin position="1"/>
        <end position="23"/>
    </location>
</feature>
<dbReference type="Pfam" id="PF00271">
    <property type="entry name" value="Helicase_C"/>
    <property type="match status" value="1"/>
</dbReference>
<dbReference type="SUPFAM" id="SSF52540">
    <property type="entry name" value="P-loop containing nucleoside triphosphate hydrolases"/>
    <property type="match status" value="1"/>
</dbReference>
<dbReference type="Gene3D" id="6.10.140.1230">
    <property type="match status" value="1"/>
</dbReference>
<evidence type="ECO:0000256" key="5">
    <source>
        <dbReference type="ARBA" id="ARBA00022806"/>
    </source>
</evidence>
<comment type="caution">
    <text evidence="14">The sequence shown here is derived from an EMBL/GenBank/DDBJ whole genome shotgun (WGS) entry which is preliminary data.</text>
</comment>
<evidence type="ECO:0000256" key="8">
    <source>
        <dbReference type="ARBA" id="ARBA00047984"/>
    </source>
</evidence>
<dbReference type="CDD" id="cd18787">
    <property type="entry name" value="SF2_C_DEAD"/>
    <property type="match status" value="1"/>
</dbReference>
<feature type="compositionally biased region" description="Gly residues" evidence="10">
    <location>
        <begin position="611"/>
        <end position="622"/>
    </location>
</feature>
<evidence type="ECO:0000259" key="12">
    <source>
        <dbReference type="PROSITE" id="PS51194"/>
    </source>
</evidence>
<feature type="region of interest" description="Disordered" evidence="10">
    <location>
        <begin position="904"/>
        <end position="934"/>
    </location>
</feature>
<keyword evidence="5" id="KW-0347">Helicase</keyword>
<dbReference type="EMBL" id="JAVFWL010000001">
    <property type="protein sequence ID" value="KAK6728068.1"/>
    <property type="molecule type" value="Genomic_DNA"/>
</dbReference>
<evidence type="ECO:0000313" key="15">
    <source>
        <dbReference type="Proteomes" id="UP001303046"/>
    </source>
</evidence>
<dbReference type="InterPro" id="IPR027417">
    <property type="entry name" value="P-loop_NTPase"/>
</dbReference>
<dbReference type="InterPro" id="IPR011545">
    <property type="entry name" value="DEAD/DEAH_box_helicase_dom"/>
</dbReference>
<reference evidence="14 15" key="1">
    <citation type="submission" date="2023-08" db="EMBL/GenBank/DDBJ databases">
        <title>A Necator americanus chromosomal reference genome.</title>
        <authorList>
            <person name="Ilik V."/>
            <person name="Petrzelkova K.J."/>
            <person name="Pardy F."/>
            <person name="Fuh T."/>
            <person name="Niatou-Singa F.S."/>
            <person name="Gouil Q."/>
            <person name="Baker L."/>
            <person name="Ritchie M.E."/>
            <person name="Jex A.R."/>
            <person name="Gazzola D."/>
            <person name="Li H."/>
            <person name="Toshio Fujiwara R."/>
            <person name="Zhan B."/>
            <person name="Aroian R.V."/>
            <person name="Pafco B."/>
            <person name="Schwarz E.M."/>
        </authorList>
    </citation>
    <scope>NUCLEOTIDE SEQUENCE [LARGE SCALE GENOMIC DNA]</scope>
    <source>
        <strain evidence="14 15">Aroian</strain>
        <tissue evidence="14">Whole animal</tissue>
    </source>
</reference>
<dbReference type="PROSITE" id="PS51192">
    <property type="entry name" value="HELICASE_ATP_BIND_1"/>
    <property type="match status" value="1"/>
</dbReference>
<keyword evidence="3" id="KW-0547">Nucleotide-binding</keyword>